<name>A0A0D9VCF7_9ORYZ</name>
<reference evidence="2" key="3">
    <citation type="submission" date="2015-04" db="UniProtKB">
        <authorList>
            <consortium name="EnsemblPlants"/>
        </authorList>
    </citation>
    <scope>IDENTIFICATION</scope>
</reference>
<proteinExistence type="predicted"/>
<dbReference type="Proteomes" id="UP000032180">
    <property type="component" value="Chromosome 2"/>
</dbReference>
<reference evidence="2 3" key="1">
    <citation type="submission" date="2012-08" db="EMBL/GenBank/DDBJ databases">
        <title>Oryza genome evolution.</title>
        <authorList>
            <person name="Wing R.A."/>
        </authorList>
    </citation>
    <scope>NUCLEOTIDE SEQUENCE</scope>
</reference>
<protein>
    <submittedName>
        <fullName evidence="2">Uncharacterized protein</fullName>
    </submittedName>
</protein>
<feature type="region of interest" description="Disordered" evidence="1">
    <location>
        <begin position="43"/>
        <end position="84"/>
    </location>
</feature>
<evidence type="ECO:0000256" key="1">
    <source>
        <dbReference type="SAM" id="MobiDB-lite"/>
    </source>
</evidence>
<accession>A0A0D9VCF7</accession>
<dbReference type="Gramene" id="LPERR02G03990.1">
    <property type="protein sequence ID" value="LPERR02G03990.1"/>
    <property type="gene ID" value="LPERR02G03990"/>
</dbReference>
<dbReference type="HOGENOM" id="CLU_2530732_0_0_1"/>
<organism evidence="2 3">
    <name type="scientific">Leersia perrieri</name>
    <dbReference type="NCBI Taxonomy" id="77586"/>
    <lineage>
        <taxon>Eukaryota</taxon>
        <taxon>Viridiplantae</taxon>
        <taxon>Streptophyta</taxon>
        <taxon>Embryophyta</taxon>
        <taxon>Tracheophyta</taxon>
        <taxon>Spermatophyta</taxon>
        <taxon>Magnoliopsida</taxon>
        <taxon>Liliopsida</taxon>
        <taxon>Poales</taxon>
        <taxon>Poaceae</taxon>
        <taxon>BOP clade</taxon>
        <taxon>Oryzoideae</taxon>
        <taxon>Oryzeae</taxon>
        <taxon>Oryzinae</taxon>
        <taxon>Leersia</taxon>
    </lineage>
</organism>
<evidence type="ECO:0000313" key="3">
    <source>
        <dbReference type="Proteomes" id="UP000032180"/>
    </source>
</evidence>
<sequence>MALKELIRPHPPEAAPFERTSLLPGMPLVAGAVLEEEDMIDRPPVAGDAHRPTNSVRLPESSPTVLTCLHRDDPKSALNTANRS</sequence>
<reference evidence="3" key="2">
    <citation type="submission" date="2013-12" db="EMBL/GenBank/DDBJ databases">
        <authorList>
            <person name="Yu Y."/>
            <person name="Lee S."/>
            <person name="de Baynast K."/>
            <person name="Wissotski M."/>
            <person name="Liu L."/>
            <person name="Talag J."/>
            <person name="Goicoechea J."/>
            <person name="Angelova A."/>
            <person name="Jetty R."/>
            <person name="Kudrna D."/>
            <person name="Golser W."/>
            <person name="Rivera L."/>
            <person name="Zhang J."/>
            <person name="Wing R."/>
        </authorList>
    </citation>
    <scope>NUCLEOTIDE SEQUENCE</scope>
</reference>
<dbReference type="AlphaFoldDB" id="A0A0D9VCF7"/>
<keyword evidence="3" id="KW-1185">Reference proteome</keyword>
<feature type="compositionally biased region" description="Polar residues" evidence="1">
    <location>
        <begin position="52"/>
        <end position="65"/>
    </location>
</feature>
<dbReference type="EnsemblPlants" id="LPERR02G03990.1">
    <property type="protein sequence ID" value="LPERR02G03990.1"/>
    <property type="gene ID" value="LPERR02G03990"/>
</dbReference>
<evidence type="ECO:0000313" key="2">
    <source>
        <dbReference type="EnsemblPlants" id="LPERR02G03990.1"/>
    </source>
</evidence>